<protein>
    <recommendedName>
        <fullName evidence="7">L-threonine 3-dehydrogenase</fullName>
        <ecNumber evidence="7">1.1.1.103</ecNumber>
    </recommendedName>
</protein>
<dbReference type="NCBIfam" id="TIGR00692">
    <property type="entry name" value="tdh"/>
    <property type="match status" value="1"/>
</dbReference>
<evidence type="ECO:0000256" key="6">
    <source>
        <dbReference type="ARBA" id="ARBA00023027"/>
    </source>
</evidence>
<dbReference type="EMBL" id="DTPE01000024">
    <property type="protein sequence ID" value="HGE74614.1"/>
    <property type="molecule type" value="Genomic_DNA"/>
</dbReference>
<comment type="similarity">
    <text evidence="8">Belongs to the zinc-containing alcohol dehydrogenase family.</text>
</comment>
<keyword evidence="6" id="KW-0520">NAD</keyword>
<dbReference type="SUPFAM" id="SSF51735">
    <property type="entry name" value="NAD(P)-binding Rossmann-fold domains"/>
    <property type="match status" value="1"/>
</dbReference>
<organism evidence="10">
    <name type="scientific">Mesoaciditoga lauensis</name>
    <dbReference type="NCBI Taxonomy" id="1495039"/>
    <lineage>
        <taxon>Bacteria</taxon>
        <taxon>Thermotogati</taxon>
        <taxon>Thermotogota</taxon>
        <taxon>Thermotogae</taxon>
        <taxon>Mesoaciditogales</taxon>
        <taxon>Mesoaciditogaceae</taxon>
        <taxon>Mesoaciditoga</taxon>
    </lineage>
</organism>
<dbReference type="InterPro" id="IPR036291">
    <property type="entry name" value="NAD(P)-bd_dom_sf"/>
</dbReference>
<dbReference type="PROSITE" id="PS00059">
    <property type="entry name" value="ADH_ZINC"/>
    <property type="match status" value="1"/>
</dbReference>
<dbReference type="Pfam" id="PF08240">
    <property type="entry name" value="ADH_N"/>
    <property type="match status" value="1"/>
</dbReference>
<evidence type="ECO:0000313" key="10">
    <source>
        <dbReference type="EMBL" id="HGE74614.1"/>
    </source>
</evidence>
<dbReference type="GO" id="GO:0008743">
    <property type="term" value="F:L-threonine 3-dehydrogenase activity"/>
    <property type="evidence" value="ECO:0007669"/>
    <property type="project" value="UniProtKB-UniRule"/>
</dbReference>
<dbReference type="Gene3D" id="3.40.50.720">
    <property type="entry name" value="NAD(P)-binding Rossmann-like Domain"/>
    <property type="match status" value="1"/>
</dbReference>
<dbReference type="InterPro" id="IPR013154">
    <property type="entry name" value="ADH-like_N"/>
</dbReference>
<evidence type="ECO:0000256" key="4">
    <source>
        <dbReference type="ARBA" id="ARBA00022833"/>
    </source>
</evidence>
<dbReference type="EC" id="1.1.1.103" evidence="7"/>
<proteinExistence type="inferred from homology"/>
<feature type="domain" description="Enoyl reductase (ER)" evidence="9">
    <location>
        <begin position="12"/>
        <end position="341"/>
    </location>
</feature>
<evidence type="ECO:0000259" key="9">
    <source>
        <dbReference type="SMART" id="SM00829"/>
    </source>
</evidence>
<dbReference type="InterPro" id="IPR050129">
    <property type="entry name" value="Zn_alcohol_dh"/>
</dbReference>
<gene>
    <name evidence="10" type="primary">tdh</name>
    <name evidence="10" type="ORF">ENX73_00615</name>
</gene>
<dbReference type="PANTHER" id="PTHR43401">
    <property type="entry name" value="L-THREONINE 3-DEHYDROGENASE"/>
    <property type="match status" value="1"/>
</dbReference>
<keyword evidence="5 10" id="KW-0560">Oxidoreductase</keyword>
<evidence type="ECO:0000256" key="8">
    <source>
        <dbReference type="RuleBase" id="RU361277"/>
    </source>
</evidence>
<evidence type="ECO:0000256" key="2">
    <source>
        <dbReference type="ARBA" id="ARBA00022490"/>
    </source>
</evidence>
<dbReference type="SUPFAM" id="SSF50129">
    <property type="entry name" value="GroES-like"/>
    <property type="match status" value="1"/>
</dbReference>
<dbReference type="InterPro" id="IPR002328">
    <property type="entry name" value="ADH_Zn_CS"/>
</dbReference>
<reference evidence="10" key="1">
    <citation type="journal article" date="2020" name="mSystems">
        <title>Genome- and Community-Level Interaction Insights into Carbon Utilization and Element Cycling Functions of Hydrothermarchaeota in Hydrothermal Sediment.</title>
        <authorList>
            <person name="Zhou Z."/>
            <person name="Liu Y."/>
            <person name="Xu W."/>
            <person name="Pan J."/>
            <person name="Luo Z.H."/>
            <person name="Li M."/>
        </authorList>
    </citation>
    <scope>NUCLEOTIDE SEQUENCE [LARGE SCALE GENOMIC DNA]</scope>
    <source>
        <strain evidence="10">SpSt-966</strain>
    </source>
</reference>
<keyword evidence="2" id="KW-0963">Cytoplasm</keyword>
<dbReference type="InterPro" id="IPR020843">
    <property type="entry name" value="ER"/>
</dbReference>
<dbReference type="Gene3D" id="3.90.180.10">
    <property type="entry name" value="Medium-chain alcohol dehydrogenases, catalytic domain"/>
    <property type="match status" value="1"/>
</dbReference>
<evidence type="ECO:0000256" key="1">
    <source>
        <dbReference type="ARBA" id="ARBA00001947"/>
    </source>
</evidence>
<evidence type="ECO:0000256" key="5">
    <source>
        <dbReference type="ARBA" id="ARBA00023002"/>
    </source>
</evidence>
<dbReference type="CDD" id="cd05281">
    <property type="entry name" value="TDH"/>
    <property type="match status" value="1"/>
</dbReference>
<dbReference type="GO" id="GO:0008270">
    <property type="term" value="F:zinc ion binding"/>
    <property type="evidence" value="ECO:0007669"/>
    <property type="project" value="InterPro"/>
</dbReference>
<name>A0A7V3VRY9_9BACT</name>
<dbReference type="Pfam" id="PF00107">
    <property type="entry name" value="ADH_zinc_N"/>
    <property type="match status" value="1"/>
</dbReference>
<evidence type="ECO:0000256" key="7">
    <source>
        <dbReference type="NCBIfam" id="TIGR00692"/>
    </source>
</evidence>
<dbReference type="GO" id="GO:0006567">
    <property type="term" value="P:L-threonine catabolic process"/>
    <property type="evidence" value="ECO:0007669"/>
    <property type="project" value="UniProtKB-UniRule"/>
</dbReference>
<dbReference type="InterPro" id="IPR004627">
    <property type="entry name" value="L-Threonine_3-DHase"/>
</dbReference>
<dbReference type="SMART" id="SM00829">
    <property type="entry name" value="PKS_ER"/>
    <property type="match status" value="1"/>
</dbReference>
<keyword evidence="3 8" id="KW-0479">Metal-binding</keyword>
<dbReference type="PANTHER" id="PTHR43401:SF2">
    <property type="entry name" value="L-THREONINE 3-DEHYDROGENASE"/>
    <property type="match status" value="1"/>
</dbReference>
<accession>A0A7V3VRY9</accession>
<evidence type="ECO:0000256" key="3">
    <source>
        <dbReference type="ARBA" id="ARBA00022723"/>
    </source>
</evidence>
<dbReference type="NCBIfam" id="NF003808">
    <property type="entry name" value="PRK05396.1"/>
    <property type="match status" value="1"/>
</dbReference>
<dbReference type="InterPro" id="IPR011032">
    <property type="entry name" value="GroES-like_sf"/>
</dbReference>
<sequence>MKAIVKDGPRYGAKLMNVDVPKELGPHDVLVKVNAASICGTDLHIWLWNDWAKEHIKVPQTMGHELAGEVVSVGENVTLVKIGDFVSSETHIPCGHCKQCRTGNMHVCQNLKILGVDMDGAFAEYVKVPEVVLWKNDPSVPSIWASVQEPLGNAIHTIFVEDVTGKNVLMTGAGPIGLLAIGVLKTAGAAKIIVSEVNEYRRNLAKEIGADIVIDPTKESVVKIAKRETNGDGVDVLIEMSGNAQALKDGLTSLTNAGRASLLGLYDKDVQLNLNDLVIFKAIRIYGITGRKMFETWYRGAELLKSKKLDLSKIITHVIDFDDYEKGFKLMEEGKCGKIVLKL</sequence>
<comment type="cofactor">
    <cofactor evidence="1 8">
        <name>Zn(2+)</name>
        <dbReference type="ChEBI" id="CHEBI:29105"/>
    </cofactor>
</comment>
<dbReference type="InterPro" id="IPR013149">
    <property type="entry name" value="ADH-like_C"/>
</dbReference>
<dbReference type="AlphaFoldDB" id="A0A7V3VRY9"/>
<comment type="caution">
    <text evidence="10">The sequence shown here is derived from an EMBL/GenBank/DDBJ whole genome shotgun (WGS) entry which is preliminary data.</text>
</comment>
<keyword evidence="4 8" id="KW-0862">Zinc</keyword>